<dbReference type="EnsemblMetazoa" id="XM_022811800">
    <property type="protein sequence ID" value="XP_022667535"/>
    <property type="gene ID" value="LOC111253015"/>
</dbReference>
<dbReference type="KEGG" id="vde:111253015"/>
<dbReference type="Gene3D" id="3.40.470.10">
    <property type="entry name" value="Uracil-DNA glycosylase-like domain"/>
    <property type="match status" value="1"/>
</dbReference>
<evidence type="ECO:0000256" key="2">
    <source>
        <dbReference type="ARBA" id="ARBA00007889"/>
    </source>
</evidence>
<evidence type="ECO:0000256" key="3">
    <source>
        <dbReference type="ARBA" id="ARBA00022763"/>
    </source>
</evidence>
<feature type="region of interest" description="Disordered" evidence="8">
    <location>
        <begin position="290"/>
        <end position="397"/>
    </location>
</feature>
<dbReference type="AlphaFoldDB" id="A0A7M7KLF5"/>
<evidence type="ECO:0000256" key="7">
    <source>
        <dbReference type="ARBA" id="ARBA00023242"/>
    </source>
</evidence>
<proteinExistence type="inferred from homology"/>
<evidence type="ECO:0000256" key="4">
    <source>
        <dbReference type="ARBA" id="ARBA00022801"/>
    </source>
</evidence>
<dbReference type="CDD" id="cd19374">
    <property type="entry name" value="UDG-F3_SMUG1-like"/>
    <property type="match status" value="1"/>
</dbReference>
<dbReference type="EnsemblMetazoa" id="XM_022811801">
    <property type="protein sequence ID" value="XP_022667536"/>
    <property type="gene ID" value="LOC111253015"/>
</dbReference>
<evidence type="ECO:0000313" key="11">
    <source>
        <dbReference type="Proteomes" id="UP000594260"/>
    </source>
</evidence>
<dbReference type="GO" id="GO:0005634">
    <property type="term" value="C:nucleus"/>
    <property type="evidence" value="ECO:0007669"/>
    <property type="project" value="UniProtKB-SubCell"/>
</dbReference>
<keyword evidence="5" id="KW-0238">DNA-binding</keyword>
<feature type="compositionally biased region" description="Polar residues" evidence="8">
    <location>
        <begin position="374"/>
        <end position="384"/>
    </location>
</feature>
<dbReference type="PANTHER" id="PTHR13235:SF2">
    <property type="entry name" value="SINGLE-STRAND SELECTIVE MONOFUNCTIONAL URACIL DNA GLYCOSYLASE"/>
    <property type="match status" value="1"/>
</dbReference>
<dbReference type="Proteomes" id="UP000594260">
    <property type="component" value="Unplaced"/>
</dbReference>
<dbReference type="RefSeq" id="XP_022667538.1">
    <property type="nucleotide sequence ID" value="XM_022811803.1"/>
</dbReference>
<dbReference type="InParanoid" id="A0A7M7KLF5"/>
<keyword evidence="4" id="KW-0378">Hydrolase</keyword>
<evidence type="ECO:0000256" key="6">
    <source>
        <dbReference type="ARBA" id="ARBA00023204"/>
    </source>
</evidence>
<feature type="compositionally biased region" description="Low complexity" evidence="8">
    <location>
        <begin position="362"/>
        <end position="373"/>
    </location>
</feature>
<dbReference type="InterPro" id="IPR039134">
    <property type="entry name" value="SMUG1"/>
</dbReference>
<dbReference type="FunFam" id="3.40.470.10:FF:000005">
    <property type="entry name" value="Single-strand selective monofunctional uracil DNA glycosylase"/>
    <property type="match status" value="1"/>
</dbReference>
<keyword evidence="7" id="KW-0539">Nucleus</keyword>
<sequence length="668" mass="69558">MDGGGGPLEPGESEDGPGTLMAKFLALENDMATKLGAIHYDERVRVVYNPLEYARQTHEYFVRACLSRGRPKVVFLGMNPGPHGMSQNGVPFGDTVPVRDWLCIRGEVHKPYPEHPKRPVDGLQCSKTEVSGKRFWGLMKELCGGDASRFLQSCYVHNFCPLSFMMENGRNITPDQLRGEGKKKLHEVCDESLRDVLALLRPELVVGIGKYATERAQTAVSRLESAGGMRVEGIAHPSPASPEANQGWHKLAMHQLNGAGLLQLVGWSVSEDLLREAAEEAQRITAAKITRSAKISRSPTKRRSTDTPAGGGTNTGSAAPTPAPAAPPSKPTRKKRSSKSADSGAAATPTNTNTNAPPPAPAGASGSPANGATWTPSPQTTTGVPATPEAKPPTYDNFNSAAAGFAAAGLAPQLGHTLWPQHPQWPAATAAPLWGAAPIPYYNGYTPYGYDPSKHWAAATPNAATQFRSPAENTAPSWNWSPLAFPPGATTASTPHKDNLTVAGAPGSAPSPYNVQAPPGTMPSGPGGVVNTGYGIQQHGGTHAGQPQQQLGQQLAPGQLAPQPNPAHMAHLQLPAQVFQPTAAPTSAAGVHPTQTSVSGGAPVSMFSSPMDLASPANSLASMQAVQAVQAAHLAGGGGGVGVGVGPYDAAANVRSLASSHLYSLQET</sequence>
<dbReference type="GO" id="GO:0006284">
    <property type="term" value="P:base-excision repair"/>
    <property type="evidence" value="ECO:0007669"/>
    <property type="project" value="InterPro"/>
</dbReference>
<dbReference type="PANTHER" id="PTHR13235">
    <property type="entry name" value="SINGLE-STRAND SELECTIVE MONOFUNCTIONAL URACIL DNA GLYCOSYLASE"/>
    <property type="match status" value="1"/>
</dbReference>
<comment type="similarity">
    <text evidence="2">Belongs to the uracil-DNA glycosylase (UDG) superfamily. SMUG1 family.</text>
</comment>
<evidence type="ECO:0000256" key="1">
    <source>
        <dbReference type="ARBA" id="ARBA00004123"/>
    </source>
</evidence>
<dbReference type="RefSeq" id="XP_022667537.1">
    <property type="nucleotide sequence ID" value="XM_022811802.1"/>
</dbReference>
<feature type="region of interest" description="Disordered" evidence="8">
    <location>
        <begin position="488"/>
        <end position="509"/>
    </location>
</feature>
<feature type="compositionally biased region" description="Pro residues" evidence="8">
    <location>
        <begin position="321"/>
        <end position="330"/>
    </location>
</feature>
<feature type="domain" description="Uracil-DNA glycosylase-like" evidence="9">
    <location>
        <begin position="70"/>
        <end position="250"/>
    </location>
</feature>
<dbReference type="RefSeq" id="XP_022667535.1">
    <property type="nucleotide sequence ID" value="XM_022811800.1"/>
</dbReference>
<dbReference type="SUPFAM" id="SSF52141">
    <property type="entry name" value="Uracil-DNA glycosylase-like"/>
    <property type="match status" value="1"/>
</dbReference>
<protein>
    <recommendedName>
        <fullName evidence="9">Uracil-DNA glycosylase-like domain-containing protein</fullName>
    </recommendedName>
</protein>
<dbReference type="GO" id="GO:0003677">
    <property type="term" value="F:DNA binding"/>
    <property type="evidence" value="ECO:0007669"/>
    <property type="project" value="UniProtKB-KW"/>
</dbReference>
<evidence type="ECO:0000256" key="5">
    <source>
        <dbReference type="ARBA" id="ARBA00023125"/>
    </source>
</evidence>
<evidence type="ECO:0000259" key="9">
    <source>
        <dbReference type="Pfam" id="PF03167"/>
    </source>
</evidence>
<evidence type="ECO:0000256" key="8">
    <source>
        <dbReference type="SAM" id="MobiDB-lite"/>
    </source>
</evidence>
<comment type="subcellular location">
    <subcellularLocation>
        <location evidence="1">Nucleus</location>
    </subcellularLocation>
</comment>
<dbReference type="GO" id="GO:0017065">
    <property type="term" value="F:single-strand selective uracil DNA N-glycosylase activity"/>
    <property type="evidence" value="ECO:0007669"/>
    <property type="project" value="InterPro"/>
</dbReference>
<evidence type="ECO:0000313" key="10">
    <source>
        <dbReference type="EnsemblMetazoa" id="XP_022667537"/>
    </source>
</evidence>
<dbReference type="InterPro" id="IPR036895">
    <property type="entry name" value="Uracil-DNA_glycosylase-like_sf"/>
</dbReference>
<dbReference type="RefSeq" id="XP_022667536.1">
    <property type="nucleotide sequence ID" value="XM_022811801.1"/>
</dbReference>
<dbReference type="InterPro" id="IPR005122">
    <property type="entry name" value="Uracil-DNA_glycosylase-like"/>
</dbReference>
<dbReference type="Pfam" id="PF03167">
    <property type="entry name" value="UDG"/>
    <property type="match status" value="1"/>
</dbReference>
<keyword evidence="6" id="KW-0234">DNA repair</keyword>
<name>A0A7M7KLF5_VARDE</name>
<dbReference type="GeneID" id="111253015"/>
<dbReference type="OrthoDB" id="408702at2759"/>
<dbReference type="GO" id="GO:0000703">
    <property type="term" value="F:oxidized pyrimidine nucleobase lesion DNA N-glycosylase activity"/>
    <property type="evidence" value="ECO:0007669"/>
    <property type="project" value="TreeGrafter"/>
</dbReference>
<accession>A0A7M7KLF5</accession>
<reference evidence="10" key="1">
    <citation type="submission" date="2021-01" db="UniProtKB">
        <authorList>
            <consortium name="EnsemblMetazoa"/>
        </authorList>
    </citation>
    <scope>IDENTIFICATION</scope>
</reference>
<organism evidence="10 11">
    <name type="scientific">Varroa destructor</name>
    <name type="common">Honeybee mite</name>
    <dbReference type="NCBI Taxonomy" id="109461"/>
    <lineage>
        <taxon>Eukaryota</taxon>
        <taxon>Metazoa</taxon>
        <taxon>Ecdysozoa</taxon>
        <taxon>Arthropoda</taxon>
        <taxon>Chelicerata</taxon>
        <taxon>Arachnida</taxon>
        <taxon>Acari</taxon>
        <taxon>Parasitiformes</taxon>
        <taxon>Mesostigmata</taxon>
        <taxon>Gamasina</taxon>
        <taxon>Dermanyssoidea</taxon>
        <taxon>Varroidae</taxon>
        <taxon>Varroa</taxon>
    </lineage>
</organism>
<dbReference type="EnsemblMetazoa" id="XM_022811803">
    <property type="protein sequence ID" value="XP_022667538"/>
    <property type="gene ID" value="LOC111253015"/>
</dbReference>
<dbReference type="EnsemblMetazoa" id="XM_022811802">
    <property type="protein sequence ID" value="XP_022667537"/>
    <property type="gene ID" value="LOC111253015"/>
</dbReference>
<keyword evidence="11" id="KW-1185">Reference proteome</keyword>
<keyword evidence="3" id="KW-0227">DNA damage</keyword>
<feature type="compositionally biased region" description="Low complexity" evidence="8">
    <location>
        <begin position="340"/>
        <end position="355"/>
    </location>
</feature>